<comment type="caution">
    <text evidence="2">The sequence shown here is derived from an EMBL/GenBank/DDBJ whole genome shotgun (WGS) entry which is preliminary data.</text>
</comment>
<dbReference type="Gene3D" id="1.10.472.10">
    <property type="entry name" value="Cyclin-like"/>
    <property type="match status" value="1"/>
</dbReference>
<organism evidence="2 3">
    <name type="scientific">Gigaspora margarita</name>
    <dbReference type="NCBI Taxonomy" id="4874"/>
    <lineage>
        <taxon>Eukaryota</taxon>
        <taxon>Fungi</taxon>
        <taxon>Fungi incertae sedis</taxon>
        <taxon>Mucoromycota</taxon>
        <taxon>Glomeromycotina</taxon>
        <taxon>Glomeromycetes</taxon>
        <taxon>Diversisporales</taxon>
        <taxon>Gigasporaceae</taxon>
        <taxon>Gigaspora</taxon>
    </lineage>
</organism>
<feature type="compositionally biased region" description="Low complexity" evidence="1">
    <location>
        <begin position="307"/>
        <end position="320"/>
    </location>
</feature>
<feature type="compositionally biased region" description="Basic residues" evidence="1">
    <location>
        <begin position="356"/>
        <end position="370"/>
    </location>
</feature>
<gene>
    <name evidence="2" type="ORF">F8M41_014359</name>
</gene>
<dbReference type="AlphaFoldDB" id="A0A8H4ENU4"/>
<dbReference type="InterPro" id="IPR013922">
    <property type="entry name" value="Cyclin_PHO80-like"/>
</dbReference>
<feature type="compositionally biased region" description="Polar residues" evidence="1">
    <location>
        <begin position="239"/>
        <end position="249"/>
    </location>
</feature>
<protein>
    <submittedName>
        <fullName evidence="2">Cyclin-domain-containing protein</fullName>
    </submittedName>
</protein>
<dbReference type="PANTHER" id="PTHR15615">
    <property type="match status" value="1"/>
</dbReference>
<dbReference type="Pfam" id="PF08613">
    <property type="entry name" value="Cyclin"/>
    <property type="match status" value="1"/>
</dbReference>
<feature type="compositionally biased region" description="Basic residues" evidence="1">
    <location>
        <begin position="679"/>
        <end position="688"/>
    </location>
</feature>
<feature type="compositionally biased region" description="Polar residues" evidence="1">
    <location>
        <begin position="728"/>
        <end position="756"/>
    </location>
</feature>
<feature type="compositionally biased region" description="Low complexity" evidence="1">
    <location>
        <begin position="700"/>
        <end position="723"/>
    </location>
</feature>
<name>A0A8H4ENU4_GIGMA</name>
<feature type="compositionally biased region" description="Polar residues" evidence="1">
    <location>
        <begin position="552"/>
        <end position="563"/>
    </location>
</feature>
<feature type="compositionally biased region" description="Low complexity" evidence="1">
    <location>
        <begin position="584"/>
        <end position="595"/>
    </location>
</feature>
<feature type="compositionally biased region" description="Low complexity" evidence="1">
    <location>
        <begin position="492"/>
        <end position="504"/>
    </location>
</feature>
<reference evidence="2 3" key="1">
    <citation type="journal article" date="2019" name="Environ. Microbiol.">
        <title>At the nexus of three kingdoms: the genome of the mycorrhizal fungus Gigaspora margarita provides insights into plant, endobacterial and fungal interactions.</title>
        <authorList>
            <person name="Venice F."/>
            <person name="Ghignone S."/>
            <person name="Salvioli di Fossalunga A."/>
            <person name="Amselem J."/>
            <person name="Novero M."/>
            <person name="Xianan X."/>
            <person name="Sedzielewska Toro K."/>
            <person name="Morin E."/>
            <person name="Lipzen A."/>
            <person name="Grigoriev I.V."/>
            <person name="Henrissat B."/>
            <person name="Martin F.M."/>
            <person name="Bonfante P."/>
        </authorList>
    </citation>
    <scope>NUCLEOTIDE SEQUENCE [LARGE SCALE GENOMIC DNA]</scope>
    <source>
        <strain evidence="2 3">BEG34</strain>
    </source>
</reference>
<feature type="compositionally biased region" description="Low complexity" evidence="1">
    <location>
        <begin position="609"/>
        <end position="629"/>
    </location>
</feature>
<evidence type="ECO:0000313" key="2">
    <source>
        <dbReference type="EMBL" id="KAF0525721.1"/>
    </source>
</evidence>
<dbReference type="Proteomes" id="UP000439903">
    <property type="component" value="Unassembled WGS sequence"/>
</dbReference>
<feature type="region of interest" description="Disordered" evidence="1">
    <location>
        <begin position="419"/>
        <end position="504"/>
    </location>
</feature>
<dbReference type="GO" id="GO:0016538">
    <property type="term" value="F:cyclin-dependent protein serine/threonine kinase regulator activity"/>
    <property type="evidence" value="ECO:0007669"/>
    <property type="project" value="TreeGrafter"/>
</dbReference>
<feature type="compositionally biased region" description="Polar residues" evidence="1">
    <location>
        <begin position="272"/>
        <end position="299"/>
    </location>
</feature>
<feature type="compositionally biased region" description="Polar residues" evidence="1">
    <location>
        <begin position="373"/>
        <end position="388"/>
    </location>
</feature>
<dbReference type="OrthoDB" id="1060854at2759"/>
<feature type="region of interest" description="Disordered" evidence="1">
    <location>
        <begin position="656"/>
        <end position="756"/>
    </location>
</feature>
<feature type="region of interest" description="Disordered" evidence="1">
    <location>
        <begin position="547"/>
        <end position="629"/>
    </location>
</feature>
<dbReference type="GO" id="GO:0005634">
    <property type="term" value="C:nucleus"/>
    <property type="evidence" value="ECO:0007669"/>
    <property type="project" value="TreeGrafter"/>
</dbReference>
<feature type="region of interest" description="Disordered" evidence="1">
    <location>
        <begin position="213"/>
        <end position="320"/>
    </location>
</feature>
<dbReference type="PANTHER" id="PTHR15615:SF94">
    <property type="entry name" value="PHO85 CYCLIN-6-RELATED"/>
    <property type="match status" value="1"/>
</dbReference>
<feature type="region of interest" description="Disordered" evidence="1">
    <location>
        <begin position="356"/>
        <end position="390"/>
    </location>
</feature>
<feature type="compositionally biased region" description="Polar residues" evidence="1">
    <location>
        <begin position="424"/>
        <end position="448"/>
    </location>
</feature>
<dbReference type="GO" id="GO:0000307">
    <property type="term" value="C:cyclin-dependent protein kinase holoenzyme complex"/>
    <property type="evidence" value="ECO:0007669"/>
    <property type="project" value="TreeGrafter"/>
</dbReference>
<evidence type="ECO:0000256" key="1">
    <source>
        <dbReference type="SAM" id="MobiDB-lite"/>
    </source>
</evidence>
<dbReference type="EMBL" id="WTPW01000295">
    <property type="protein sequence ID" value="KAF0525721.1"/>
    <property type="molecule type" value="Genomic_DNA"/>
</dbReference>
<feature type="compositionally biased region" description="Polar residues" evidence="1">
    <location>
        <begin position="455"/>
        <end position="465"/>
    </location>
</feature>
<evidence type="ECO:0000313" key="3">
    <source>
        <dbReference type="Proteomes" id="UP000439903"/>
    </source>
</evidence>
<dbReference type="CDD" id="cd20558">
    <property type="entry name" value="CYCLIN_ScPCL7-like"/>
    <property type="match status" value="1"/>
</dbReference>
<proteinExistence type="predicted"/>
<keyword evidence="3" id="KW-1185">Reference proteome</keyword>
<sequence>MMQTLDLANFPVTETLKMLASLLEKITHANDHLKSTHNNINHSESTSSSVTSTSTPSFTRFHARSVPSIDIHSYLSRILKYCPTTNECFLSLLVYFDRMSKNASATSSGKAFSIDSFNIHRLIIAGIMVSSKFFSDVFFTNSRYAKVGGLPVSELNQLELEFLILNDFRLAISVEELQRYGDQLLKHWVLEEEMKQGGGIYDNMRFQNSPGSLRWDSGHNYDKNITQTKRTRRLHSNDDTNISRGSGSKTLKDDDQLDNGYYFGRSHRRDNSFSSTKSLNIPYQSSLTSSPQPFTTHMSKTPPPPSLCGSSPSFASTSSGSLPISNSINGSPMHAPFASSSIFSIHHPHYHLHKLYPHHTHHQPPQHHRSVSLGGSTIKRANSSNSLFNRARDLSDDIQYSRRSSPKSINPEDHAYRTAAASPYYSTPSISNTPTLTTSMNNNNNRGVPQPPNLVTPSPTRNISNFMRRMSHDSPANTSQYPPSAYHYTGYPPQSSTQSLPTTPVTTLPSIQGISFNPSIISNAAHSTVAAALNYARRASLALPPLPRNLSGIPNNSIPSPVSTVAPDNLGPGLGRRGSVPPWSGSSLSNGNNNNNGGGGSGIHSEPRNSSSNLVMSNGSSSTSVSSNPVMVNGHANGIGNIFHKITKRGSWVIVNHPQSNTNHGHYNHNHHAQQINHQHGKLNKHGCYHPQSHDYGNVSRSSSSDSCHSSSTTGSGSASDTSGGSGIESSIPASRTTKSGNDNSNINGPNKTLKN</sequence>
<dbReference type="GO" id="GO:0019901">
    <property type="term" value="F:protein kinase binding"/>
    <property type="evidence" value="ECO:0007669"/>
    <property type="project" value="InterPro"/>
</dbReference>
<accession>A0A8H4ENU4</accession>